<dbReference type="InterPro" id="IPR037049">
    <property type="entry name" value="DUF1214_C_sf"/>
</dbReference>
<dbReference type="AlphaFoldDB" id="A0A7Y6Q4T9"/>
<dbReference type="InterPro" id="IPR010679">
    <property type="entry name" value="DUF1254"/>
</dbReference>
<dbReference type="Gene3D" id="1.10.3360.10">
    <property type="entry name" value="VPA0735-like domain"/>
    <property type="match status" value="1"/>
</dbReference>
<protein>
    <submittedName>
        <fullName evidence="4">DUF1254 domain-containing protein</fullName>
    </submittedName>
</protein>
<dbReference type="Pfam" id="PF06742">
    <property type="entry name" value="DUF1214"/>
    <property type="match status" value="1"/>
</dbReference>
<dbReference type="InterPro" id="IPR037050">
    <property type="entry name" value="DUF1254_sf"/>
</dbReference>
<evidence type="ECO:0000256" key="1">
    <source>
        <dbReference type="SAM" id="SignalP"/>
    </source>
</evidence>
<evidence type="ECO:0000313" key="4">
    <source>
        <dbReference type="EMBL" id="NVD39079.1"/>
    </source>
</evidence>
<feature type="domain" description="DUF1214" evidence="2">
    <location>
        <begin position="379"/>
        <end position="485"/>
    </location>
</feature>
<dbReference type="Gene3D" id="2.60.40.1610">
    <property type="entry name" value="Domain of unknown function DUF1254"/>
    <property type="match status" value="1"/>
</dbReference>
<gene>
    <name evidence="4" type="ORF">HT585_09455</name>
</gene>
<evidence type="ECO:0000259" key="3">
    <source>
        <dbReference type="Pfam" id="PF06863"/>
    </source>
</evidence>
<dbReference type="EMBL" id="JABWDU010000002">
    <property type="protein sequence ID" value="NVD39079.1"/>
    <property type="molecule type" value="Genomic_DNA"/>
</dbReference>
<name>A0A7Y6Q4T9_9HYPH</name>
<accession>A0A7Y6Q4T9</accession>
<comment type="caution">
    <text evidence="4">The sequence shown here is derived from an EMBL/GenBank/DDBJ whole genome shotgun (WGS) entry which is preliminary data.</text>
</comment>
<evidence type="ECO:0000259" key="2">
    <source>
        <dbReference type="Pfam" id="PF06742"/>
    </source>
</evidence>
<dbReference type="InterPro" id="IPR010621">
    <property type="entry name" value="DUF1214"/>
</dbReference>
<proteinExistence type="predicted"/>
<dbReference type="Pfam" id="PF06863">
    <property type="entry name" value="DUF1254"/>
    <property type="match status" value="1"/>
</dbReference>
<sequence length="502" mass="54712">MSRCSRTVALTLLTLLLATSAEAQTQPRYLAKVPEYITTPNAVDTRIGKLTFFDGLPDVETVQRVYDNLDFSRGVEAFLSGVPAASVYAVCKGLDEVGVKRNGGIAITEDLIDARQLFLTANSTTVYVITCMDLKDGPVVIDVPPGVLGPVDDAYFRWVTDVGLTGPDKGEGGKYLFVPPGYTGEIPDGYFVAKSPTFGNLMFYRAFVKQGDIAGAVAAVKSKARIYPLSSANAPPTQAFVNLSGTQMNTIHANTFYFYEEINEVIQHEPGDAFDPEIVGMFASIGIKKGKPFAPDERMKGILTDAVAVANATARAILFAPRDERVRIFPDRQWGTGFVGGSYAFLNDGERMLDARTLFHYYATGITPAMANAKLGTGSAYAFSARDSKGEYLDGGKTYKITLPSPIPVGQFWSLTVYDGQTRSMLETDQRSAGLDSNDKNIKKNEDGSVTVWFAPKAPAGQESNWVQTTAGKGWNSLLRLYAPLEPWFDKSWKPGDFERVD</sequence>
<dbReference type="Proteomes" id="UP000520198">
    <property type="component" value="Unassembled WGS sequence"/>
</dbReference>
<feature type="signal peptide" evidence="1">
    <location>
        <begin position="1"/>
        <end position="23"/>
    </location>
</feature>
<dbReference type="PANTHER" id="PTHR36509">
    <property type="entry name" value="BLL3101 PROTEIN"/>
    <property type="match status" value="1"/>
</dbReference>
<reference evidence="4 5" key="1">
    <citation type="submission" date="2020-06" db="EMBL/GenBank/DDBJ databases">
        <authorList>
            <person name="Grouzdev D.S."/>
        </authorList>
    </citation>
    <scope>NUCLEOTIDE SEQUENCE [LARGE SCALE GENOMIC DNA]</scope>
    <source>
        <strain evidence="4 5">HO-A22</strain>
    </source>
</reference>
<keyword evidence="1" id="KW-0732">Signal</keyword>
<organism evidence="4 5">
    <name type="scientific">Ensifer oleiphilus</name>
    <dbReference type="NCBI Taxonomy" id="2742698"/>
    <lineage>
        <taxon>Bacteria</taxon>
        <taxon>Pseudomonadati</taxon>
        <taxon>Pseudomonadota</taxon>
        <taxon>Alphaproteobacteria</taxon>
        <taxon>Hyphomicrobiales</taxon>
        <taxon>Rhizobiaceae</taxon>
        <taxon>Sinorhizobium/Ensifer group</taxon>
        <taxon>Ensifer</taxon>
    </lineage>
</organism>
<keyword evidence="5" id="KW-1185">Reference proteome</keyword>
<evidence type="ECO:0000313" key="5">
    <source>
        <dbReference type="Proteomes" id="UP000520198"/>
    </source>
</evidence>
<feature type="domain" description="DUF1254" evidence="3">
    <location>
        <begin position="109"/>
        <end position="228"/>
    </location>
</feature>
<dbReference type="PANTHER" id="PTHR36509:SF3">
    <property type="entry name" value="SIGNAL PEPTIDE PROTEIN"/>
    <property type="match status" value="1"/>
</dbReference>
<dbReference type="Gene3D" id="2.60.120.600">
    <property type="entry name" value="Domain of unknown function DUF1214, C-terminal domain"/>
    <property type="match status" value="1"/>
</dbReference>
<feature type="chain" id="PRO_5031519881" evidence="1">
    <location>
        <begin position="24"/>
        <end position="502"/>
    </location>
</feature>
<dbReference type="SUPFAM" id="SSF160935">
    <property type="entry name" value="VPA0735-like"/>
    <property type="match status" value="1"/>
</dbReference>